<feature type="region of interest" description="Disordered" evidence="1">
    <location>
        <begin position="39"/>
        <end position="68"/>
    </location>
</feature>
<reference evidence="2 3" key="1">
    <citation type="submission" date="2017-12" db="EMBL/GenBank/DDBJ databases">
        <title>High-resolution comparative analysis of great ape genomes.</title>
        <authorList>
            <person name="Pollen A."/>
            <person name="Hastie A."/>
            <person name="Hormozdiari F."/>
            <person name="Dougherty M."/>
            <person name="Liu R."/>
            <person name="Chaisson M."/>
            <person name="Hoppe E."/>
            <person name="Hill C."/>
            <person name="Pang A."/>
            <person name="Hillier L."/>
            <person name="Baker C."/>
            <person name="Armstrong J."/>
            <person name="Shendure J."/>
            <person name="Paten B."/>
            <person name="Wilson R."/>
            <person name="Chao H."/>
            <person name="Schneider V."/>
            <person name="Ventura M."/>
            <person name="Kronenberg Z."/>
            <person name="Murali S."/>
            <person name="Gordon D."/>
            <person name="Cantsilieris S."/>
            <person name="Munson K."/>
            <person name="Nelson B."/>
            <person name="Raja A."/>
            <person name="Underwood J."/>
            <person name="Diekhans M."/>
            <person name="Fiddes I."/>
            <person name="Haussler D."/>
            <person name="Eichler E."/>
        </authorList>
    </citation>
    <scope>NUCLEOTIDE SEQUENCE [LARGE SCALE GENOMIC DNA]</scope>
    <source>
        <strain evidence="2">Yerkes chimp pedigree #C0471</strain>
    </source>
</reference>
<organism evidence="2 3">
    <name type="scientific">Pan troglodytes</name>
    <name type="common">Chimpanzee</name>
    <dbReference type="NCBI Taxonomy" id="9598"/>
    <lineage>
        <taxon>Eukaryota</taxon>
        <taxon>Metazoa</taxon>
        <taxon>Chordata</taxon>
        <taxon>Craniata</taxon>
        <taxon>Vertebrata</taxon>
        <taxon>Euteleostomi</taxon>
        <taxon>Mammalia</taxon>
        <taxon>Eutheria</taxon>
        <taxon>Euarchontoglires</taxon>
        <taxon>Primates</taxon>
        <taxon>Haplorrhini</taxon>
        <taxon>Catarrhini</taxon>
        <taxon>Hominidae</taxon>
        <taxon>Pan</taxon>
    </lineage>
</organism>
<dbReference type="AlphaFoldDB" id="A0A2J8IY76"/>
<evidence type="ECO:0000256" key="1">
    <source>
        <dbReference type="SAM" id="MobiDB-lite"/>
    </source>
</evidence>
<dbReference type="EMBL" id="NBAG03000555">
    <property type="protein sequence ID" value="PNI15473.1"/>
    <property type="molecule type" value="Genomic_DNA"/>
</dbReference>
<accession>A0A2J8IY76</accession>
<name>A0A2J8IY76_PANTR</name>
<evidence type="ECO:0000313" key="2">
    <source>
        <dbReference type="EMBL" id="PNI15473.1"/>
    </source>
</evidence>
<gene>
    <name evidence="2" type="ORF">CK820_G0052032</name>
</gene>
<feature type="compositionally biased region" description="Polar residues" evidence="1">
    <location>
        <begin position="39"/>
        <end position="50"/>
    </location>
</feature>
<sequence>MCPMLLKNGYNGAEARSVCGFLLTWRWGSMICNHRRPRSMNSARVGSQDTGAGGAGRAWGSHTTAHPA</sequence>
<dbReference type="Proteomes" id="UP000236370">
    <property type="component" value="Unassembled WGS sequence"/>
</dbReference>
<evidence type="ECO:0000313" key="3">
    <source>
        <dbReference type="Proteomes" id="UP000236370"/>
    </source>
</evidence>
<proteinExistence type="predicted"/>
<comment type="caution">
    <text evidence="2">The sequence shown here is derived from an EMBL/GenBank/DDBJ whole genome shotgun (WGS) entry which is preliminary data.</text>
</comment>
<protein>
    <submittedName>
        <fullName evidence="2">GPR132 isoform 3</fullName>
    </submittedName>
</protein>